<evidence type="ECO:0000313" key="2">
    <source>
        <dbReference type="Proteomes" id="UP000242770"/>
    </source>
</evidence>
<reference evidence="2" key="1">
    <citation type="submission" date="2014-06" db="EMBL/GenBank/DDBJ databases">
        <authorList>
            <person name="Berkman P.J."/>
        </authorList>
    </citation>
    <scope>NUCLEOTIDE SEQUENCE [LARGE SCALE GENOMIC DNA]</scope>
</reference>
<organism evidence="1 2">
    <name type="scientific">Sporisorium scitamineum</name>
    <dbReference type="NCBI Taxonomy" id="49012"/>
    <lineage>
        <taxon>Eukaryota</taxon>
        <taxon>Fungi</taxon>
        <taxon>Dikarya</taxon>
        <taxon>Basidiomycota</taxon>
        <taxon>Ustilaginomycotina</taxon>
        <taxon>Ustilaginomycetes</taxon>
        <taxon>Ustilaginales</taxon>
        <taxon>Ustilaginaceae</taxon>
        <taxon>Sporisorium</taxon>
    </lineage>
</organism>
<proteinExistence type="predicted"/>
<gene>
    <name evidence="1" type="primary">SSCI57590.1</name>
</gene>
<accession>A0A0F7S0D3</accession>
<dbReference type="AlphaFoldDB" id="A0A0F7S0D3"/>
<name>A0A0F7S0D3_9BASI</name>
<keyword evidence="2" id="KW-1185">Reference proteome</keyword>
<protein>
    <submittedName>
        <fullName evidence="1">Uncharacterized protein</fullName>
    </submittedName>
</protein>
<dbReference type="Proteomes" id="UP000242770">
    <property type="component" value="Unassembled WGS sequence"/>
</dbReference>
<evidence type="ECO:0000313" key="1">
    <source>
        <dbReference type="EMBL" id="CDS01078.1"/>
    </source>
</evidence>
<dbReference type="EMBL" id="CCFA01003447">
    <property type="protein sequence ID" value="CDS01078.1"/>
    <property type="molecule type" value="Genomic_DNA"/>
</dbReference>
<sequence>MELRRPPAMYSDLTLRFYQEVASASFNTMSDVANAHSDVLHSHSLASFLHP</sequence>